<sequence>MDIEDLRRRFELACELYRIPARMFTHGLQQLETIFDLPATTNRNLFMRPQTGCHIIVRPYSCFRMVYLLFKGEGLAYNERNNSIIIPSTAEVYAGQTMNFHTENPLAGEECETQMLYCVWATTSPCIKGTAWKL</sequence>
<dbReference type="EMBL" id="JAEPQZ010000002">
    <property type="protein sequence ID" value="KAG2184608.1"/>
    <property type="molecule type" value="Genomic_DNA"/>
</dbReference>
<comment type="caution">
    <text evidence="1">The sequence shown here is derived from an EMBL/GenBank/DDBJ whole genome shotgun (WGS) entry which is preliminary data.</text>
</comment>
<accession>A0A8H7Q2A4</accession>
<gene>
    <name evidence="1" type="ORF">INT43_000517</name>
</gene>
<organism evidence="1 2">
    <name type="scientific">Mortierella isabellina</name>
    <name type="common">Filamentous fungus</name>
    <name type="synonym">Umbelopsis isabellina</name>
    <dbReference type="NCBI Taxonomy" id="91625"/>
    <lineage>
        <taxon>Eukaryota</taxon>
        <taxon>Fungi</taxon>
        <taxon>Fungi incertae sedis</taxon>
        <taxon>Mucoromycota</taxon>
        <taxon>Mucoromycotina</taxon>
        <taxon>Umbelopsidomycetes</taxon>
        <taxon>Umbelopsidales</taxon>
        <taxon>Umbelopsidaceae</taxon>
        <taxon>Umbelopsis</taxon>
    </lineage>
</organism>
<protein>
    <submittedName>
        <fullName evidence="1">Uncharacterized protein</fullName>
    </submittedName>
</protein>
<reference evidence="1" key="1">
    <citation type="submission" date="2020-12" db="EMBL/GenBank/DDBJ databases">
        <title>Metabolic potential, ecology and presence of endohyphal bacteria is reflected in genomic diversity of Mucoromycotina.</title>
        <authorList>
            <person name="Muszewska A."/>
            <person name="Okrasinska A."/>
            <person name="Steczkiewicz K."/>
            <person name="Drgas O."/>
            <person name="Orlowska M."/>
            <person name="Perlinska-Lenart U."/>
            <person name="Aleksandrzak-Piekarczyk T."/>
            <person name="Szatraj K."/>
            <person name="Zielenkiewicz U."/>
            <person name="Pilsyk S."/>
            <person name="Malc E."/>
            <person name="Mieczkowski P."/>
            <person name="Kruszewska J.S."/>
            <person name="Biernat P."/>
            <person name="Pawlowska J."/>
        </authorList>
    </citation>
    <scope>NUCLEOTIDE SEQUENCE</scope>
    <source>
        <strain evidence="1">WA0000067209</strain>
    </source>
</reference>
<evidence type="ECO:0000313" key="2">
    <source>
        <dbReference type="Proteomes" id="UP000654370"/>
    </source>
</evidence>
<dbReference type="AlphaFoldDB" id="A0A8H7Q2A4"/>
<proteinExistence type="predicted"/>
<dbReference type="Proteomes" id="UP000654370">
    <property type="component" value="Unassembled WGS sequence"/>
</dbReference>
<evidence type="ECO:0000313" key="1">
    <source>
        <dbReference type="EMBL" id="KAG2184608.1"/>
    </source>
</evidence>
<name>A0A8H7Q2A4_MORIS</name>
<keyword evidence="2" id="KW-1185">Reference proteome</keyword>